<dbReference type="AlphaFoldDB" id="A0A2H5MZW4"/>
<dbReference type="Gene3D" id="3.80.10.10">
    <property type="entry name" value="Ribonuclease Inhibitor"/>
    <property type="match status" value="1"/>
</dbReference>
<comment type="caution">
    <text evidence="1">The sequence shown here is derived from an EMBL/GenBank/DDBJ whole genome shotgun (WGS) entry which is preliminary data.</text>
</comment>
<dbReference type="EMBL" id="BDQV01004416">
    <property type="protein sequence ID" value="GAY33550.1"/>
    <property type="molecule type" value="Genomic_DNA"/>
</dbReference>
<accession>A0A2H5MZW4</accession>
<evidence type="ECO:0000313" key="1">
    <source>
        <dbReference type="EMBL" id="GAY33550.1"/>
    </source>
</evidence>
<keyword evidence="2" id="KW-1185">Reference proteome</keyword>
<name>A0A2H5MZW4_CITUN</name>
<sequence length="135" mass="15861">MSKVKELCLNPNTFTQMPKLRFLKFYSSSVNGENKCKISYLQDSGFAEVKYLHWYGYPLKSLPSNLGAEKLVLLEVPDSDIERLWDCVKAIFFDRSNNFKLEGIIEDTLRIQHTNHMPDVRLQEIWQEDWLNTVT</sequence>
<reference evidence="1 2" key="1">
    <citation type="journal article" date="2017" name="Front. Genet.">
        <title>Draft sequencing of the heterozygous diploid genome of Satsuma (Citrus unshiu Marc.) using a hybrid assembly approach.</title>
        <authorList>
            <person name="Shimizu T."/>
            <person name="Tanizawa Y."/>
            <person name="Mochizuki T."/>
            <person name="Nagasaki H."/>
            <person name="Yoshioka T."/>
            <person name="Toyoda A."/>
            <person name="Fujiyama A."/>
            <person name="Kaminuma E."/>
            <person name="Nakamura Y."/>
        </authorList>
    </citation>
    <scope>NUCLEOTIDE SEQUENCE [LARGE SCALE GENOMIC DNA]</scope>
    <source>
        <strain evidence="2">cv. Miyagawa wase</strain>
    </source>
</reference>
<gene>
    <name evidence="1" type="ORF">CUMW_284240</name>
</gene>
<proteinExistence type="predicted"/>
<organism evidence="1 2">
    <name type="scientific">Citrus unshiu</name>
    <name type="common">Satsuma mandarin</name>
    <name type="synonym">Citrus nobilis var. unshiu</name>
    <dbReference type="NCBI Taxonomy" id="55188"/>
    <lineage>
        <taxon>Eukaryota</taxon>
        <taxon>Viridiplantae</taxon>
        <taxon>Streptophyta</taxon>
        <taxon>Embryophyta</taxon>
        <taxon>Tracheophyta</taxon>
        <taxon>Spermatophyta</taxon>
        <taxon>Magnoliopsida</taxon>
        <taxon>eudicotyledons</taxon>
        <taxon>Gunneridae</taxon>
        <taxon>Pentapetalae</taxon>
        <taxon>rosids</taxon>
        <taxon>malvids</taxon>
        <taxon>Sapindales</taxon>
        <taxon>Rutaceae</taxon>
        <taxon>Aurantioideae</taxon>
        <taxon>Citrus</taxon>
    </lineage>
</organism>
<protein>
    <submittedName>
        <fullName evidence="1">Uncharacterized protein</fullName>
    </submittedName>
</protein>
<dbReference type="Proteomes" id="UP000236630">
    <property type="component" value="Unassembled WGS sequence"/>
</dbReference>
<evidence type="ECO:0000313" key="2">
    <source>
        <dbReference type="Proteomes" id="UP000236630"/>
    </source>
</evidence>
<dbReference type="InterPro" id="IPR032675">
    <property type="entry name" value="LRR_dom_sf"/>
</dbReference>